<dbReference type="Pfam" id="PF00496">
    <property type="entry name" value="SBP_bac_5"/>
    <property type="match status" value="1"/>
</dbReference>
<dbReference type="GO" id="GO:0042597">
    <property type="term" value="C:periplasmic space"/>
    <property type="evidence" value="ECO:0007669"/>
    <property type="project" value="UniProtKB-ARBA"/>
</dbReference>
<dbReference type="AlphaFoldDB" id="A0A4Y8TTY4"/>
<evidence type="ECO:0000313" key="2">
    <source>
        <dbReference type="EMBL" id="TFH54685.1"/>
    </source>
</evidence>
<dbReference type="InterPro" id="IPR000914">
    <property type="entry name" value="SBP_5_dom"/>
</dbReference>
<dbReference type="Gene3D" id="3.10.105.10">
    <property type="entry name" value="Dipeptide-binding Protein, Domain 3"/>
    <property type="match status" value="1"/>
</dbReference>
<feature type="domain" description="Solute-binding protein family 5" evidence="1">
    <location>
        <begin position="114"/>
        <end position="468"/>
    </location>
</feature>
<evidence type="ECO:0000259" key="1">
    <source>
        <dbReference type="Pfam" id="PF00496"/>
    </source>
</evidence>
<sequence>MNHGRKHGNLGVILGSPTERTFETMSTAHFGLKATAILAVLGLSLTACGGNANNTGAAQAVADPGTPVEGGTFTFAEVTPINNWQTQAARFYEKANVLNSVLDRLTYYDVEAGKLVGWIASEFEANENQTEFTFTIRDGVTFSDGSTLDAEAVKLNLDALGQGIKSAQIAPNVDFAAYKSSEVVGDNKVKVTLKRPDANFLRATSSVTAGLVSPKTLELDNAAQSSISKIVGSGPFVFESEKPDEEVVFSSRDDYAWAPETAPNQGDAYLDTLVIKYLPEVASRAGAAQSGQVDLVRGLQPVDEQVLASSGGKVYAAEGVDLTTNHAAVRIGSGKLEDVKVRQALQVAIDRQAIKDTVLSDSYVISGSILNHKAPGFVDLSAELAYNPEKAKQLLDEAGWKPGADGIREKDGKKLEVTVSTSNNSVVIKPAFELIEQQWREIGVQLINRAADNTFLTNALVDDKVEFFGTRQFAYGGLGPVYAPANNNQTLRADPELNKLFTKEQSATTDEEHLKLVEEEQRALVLDKALTLVLWDEVQVYGANSSANVEFTSGTAPIFQGAWKSEG</sequence>
<proteinExistence type="predicted"/>
<evidence type="ECO:0000313" key="3">
    <source>
        <dbReference type="Proteomes" id="UP000297638"/>
    </source>
</evidence>
<dbReference type="InterPro" id="IPR030678">
    <property type="entry name" value="Peptide/Ni-bd"/>
</dbReference>
<dbReference type="PANTHER" id="PTHR30290">
    <property type="entry name" value="PERIPLASMIC BINDING COMPONENT OF ABC TRANSPORTER"/>
    <property type="match status" value="1"/>
</dbReference>
<dbReference type="EMBL" id="SPDS01000003">
    <property type="protein sequence ID" value="TFH54685.1"/>
    <property type="molecule type" value="Genomic_DNA"/>
</dbReference>
<dbReference type="GO" id="GO:1904680">
    <property type="term" value="F:peptide transmembrane transporter activity"/>
    <property type="evidence" value="ECO:0007669"/>
    <property type="project" value="TreeGrafter"/>
</dbReference>
<reference evidence="2 3" key="1">
    <citation type="submission" date="2019-03" db="EMBL/GenBank/DDBJ databases">
        <title>Glutamicibacter sp. LJH19 genome.</title>
        <authorList>
            <person name="Sinai Borker S."/>
            <person name="Kumar R."/>
        </authorList>
    </citation>
    <scope>NUCLEOTIDE SEQUENCE [LARGE SCALE GENOMIC DNA]</scope>
    <source>
        <strain evidence="2 3">LJH19</strain>
    </source>
</reference>
<name>A0A4Y8TTY4_9MICC</name>
<comment type="caution">
    <text evidence="2">The sequence shown here is derived from an EMBL/GenBank/DDBJ whole genome shotgun (WGS) entry which is preliminary data.</text>
</comment>
<dbReference type="GO" id="GO:0043190">
    <property type="term" value="C:ATP-binding cassette (ABC) transporter complex"/>
    <property type="evidence" value="ECO:0007669"/>
    <property type="project" value="InterPro"/>
</dbReference>
<dbReference type="Proteomes" id="UP000297638">
    <property type="component" value="Unassembled WGS sequence"/>
</dbReference>
<dbReference type="PIRSF" id="PIRSF002741">
    <property type="entry name" value="MppA"/>
    <property type="match status" value="1"/>
</dbReference>
<dbReference type="GO" id="GO:0015833">
    <property type="term" value="P:peptide transport"/>
    <property type="evidence" value="ECO:0007669"/>
    <property type="project" value="TreeGrafter"/>
</dbReference>
<dbReference type="CDD" id="cd08492">
    <property type="entry name" value="PBP2_NikA_DppA_OppA_like_15"/>
    <property type="match status" value="1"/>
</dbReference>
<dbReference type="SUPFAM" id="SSF53850">
    <property type="entry name" value="Periplasmic binding protein-like II"/>
    <property type="match status" value="1"/>
</dbReference>
<dbReference type="Gene3D" id="3.40.190.10">
    <property type="entry name" value="Periplasmic binding protein-like II"/>
    <property type="match status" value="1"/>
</dbReference>
<organism evidence="2 3">
    <name type="scientific">Glutamicibacter arilaitensis</name>
    <dbReference type="NCBI Taxonomy" id="256701"/>
    <lineage>
        <taxon>Bacteria</taxon>
        <taxon>Bacillati</taxon>
        <taxon>Actinomycetota</taxon>
        <taxon>Actinomycetes</taxon>
        <taxon>Micrococcales</taxon>
        <taxon>Micrococcaceae</taxon>
        <taxon>Glutamicibacter</taxon>
    </lineage>
</organism>
<dbReference type="InterPro" id="IPR039424">
    <property type="entry name" value="SBP_5"/>
</dbReference>
<gene>
    <name evidence="2" type="ORF">EXY26_16115</name>
</gene>
<protein>
    <submittedName>
        <fullName evidence="2">ABC transporter substrate-binding protein</fullName>
    </submittedName>
</protein>
<accession>A0A4Y8TTY4</accession>